<comment type="subcellular location">
    <subcellularLocation>
        <location evidence="1">Cell membrane</location>
        <topology evidence="1">Multi-pass membrane protein</topology>
    </subcellularLocation>
</comment>
<keyword evidence="5 6" id="KW-0472">Membrane</keyword>
<name>A0A9X1TN39_STRM4</name>
<dbReference type="PANTHER" id="PTHR30086:SF20">
    <property type="entry name" value="ARGININE EXPORTER PROTEIN ARGO-RELATED"/>
    <property type="match status" value="1"/>
</dbReference>
<proteinExistence type="predicted"/>
<accession>A0A9X1TN39</accession>
<protein>
    <submittedName>
        <fullName evidence="7">LysE family translocator</fullName>
    </submittedName>
</protein>
<evidence type="ECO:0000256" key="1">
    <source>
        <dbReference type="ARBA" id="ARBA00004651"/>
    </source>
</evidence>
<evidence type="ECO:0000256" key="2">
    <source>
        <dbReference type="ARBA" id="ARBA00022475"/>
    </source>
</evidence>
<reference evidence="7" key="1">
    <citation type="submission" date="2022-01" db="EMBL/GenBank/DDBJ databases">
        <title>Draft Genome Sequences of Seven Type Strains of the Genus Streptomyces.</title>
        <authorList>
            <person name="Aziz S."/>
            <person name="Coretto E."/>
            <person name="Chronakova A."/>
            <person name="Sproer C."/>
            <person name="Huber K."/>
            <person name="Nouioui I."/>
            <person name="Gross H."/>
        </authorList>
    </citation>
    <scope>NUCLEOTIDE SEQUENCE</scope>
    <source>
        <strain evidence="7">DSM 103493</strain>
    </source>
</reference>
<feature type="transmembrane region" description="Helical" evidence="6">
    <location>
        <begin position="146"/>
        <end position="167"/>
    </location>
</feature>
<gene>
    <name evidence="7" type="ORF">L0P92_22565</name>
</gene>
<dbReference type="GO" id="GO:0015171">
    <property type="term" value="F:amino acid transmembrane transporter activity"/>
    <property type="evidence" value="ECO:0007669"/>
    <property type="project" value="TreeGrafter"/>
</dbReference>
<dbReference type="InterPro" id="IPR001123">
    <property type="entry name" value="LeuE-type"/>
</dbReference>
<dbReference type="Pfam" id="PF01810">
    <property type="entry name" value="LysE"/>
    <property type="match status" value="1"/>
</dbReference>
<evidence type="ECO:0000313" key="8">
    <source>
        <dbReference type="Proteomes" id="UP001139384"/>
    </source>
</evidence>
<keyword evidence="2" id="KW-1003">Cell membrane</keyword>
<evidence type="ECO:0000313" key="7">
    <source>
        <dbReference type="EMBL" id="MCF1596334.1"/>
    </source>
</evidence>
<comment type="caution">
    <text evidence="7">The sequence shown here is derived from an EMBL/GenBank/DDBJ whole genome shotgun (WGS) entry which is preliminary data.</text>
</comment>
<evidence type="ECO:0000256" key="4">
    <source>
        <dbReference type="ARBA" id="ARBA00022989"/>
    </source>
</evidence>
<evidence type="ECO:0000256" key="5">
    <source>
        <dbReference type="ARBA" id="ARBA00023136"/>
    </source>
</evidence>
<feature type="transmembrane region" description="Helical" evidence="6">
    <location>
        <begin position="187"/>
        <end position="205"/>
    </location>
</feature>
<dbReference type="RefSeq" id="WP_234764636.1">
    <property type="nucleotide sequence ID" value="NZ_JAKEIP010000097.1"/>
</dbReference>
<feature type="transmembrane region" description="Helical" evidence="6">
    <location>
        <begin position="72"/>
        <end position="92"/>
    </location>
</feature>
<dbReference type="PANTHER" id="PTHR30086">
    <property type="entry name" value="ARGININE EXPORTER PROTEIN ARGO"/>
    <property type="match status" value="1"/>
</dbReference>
<sequence length="208" mass="21683">MVHPCAVLGFLAAVLPLVATPGASLTLLAQHVSVDGRRQALPVVLGTATGLYVHAALAAAGLSALVMHSSRAFTAVKFIGAAYLIGLGLWTWRSATASARAPVRRSQPAPSGSVYAQALLANVLNPKAASIYLTLVPQFIEADRPFGGQILTLASAHALLITAWLLIWTVLIRRASGTVRKPRFRRMSARIAAVVLLALGIRAAAAPG</sequence>
<evidence type="ECO:0000256" key="3">
    <source>
        <dbReference type="ARBA" id="ARBA00022692"/>
    </source>
</evidence>
<evidence type="ECO:0000256" key="6">
    <source>
        <dbReference type="SAM" id="Phobius"/>
    </source>
</evidence>
<keyword evidence="8" id="KW-1185">Reference proteome</keyword>
<dbReference type="GO" id="GO:0005886">
    <property type="term" value="C:plasma membrane"/>
    <property type="evidence" value="ECO:0007669"/>
    <property type="project" value="UniProtKB-SubCell"/>
</dbReference>
<organism evidence="7 8">
    <name type="scientific">Streptomyces muensis</name>
    <dbReference type="NCBI Taxonomy" id="1077944"/>
    <lineage>
        <taxon>Bacteria</taxon>
        <taxon>Bacillati</taxon>
        <taxon>Actinomycetota</taxon>
        <taxon>Actinomycetes</taxon>
        <taxon>Kitasatosporales</taxon>
        <taxon>Streptomycetaceae</taxon>
        <taxon>Streptomyces</taxon>
    </lineage>
</organism>
<keyword evidence="4 6" id="KW-1133">Transmembrane helix</keyword>
<dbReference type="EMBL" id="JAKEIP010000097">
    <property type="protein sequence ID" value="MCF1596334.1"/>
    <property type="molecule type" value="Genomic_DNA"/>
</dbReference>
<dbReference type="AlphaFoldDB" id="A0A9X1TN39"/>
<keyword evidence="3 6" id="KW-0812">Transmembrane</keyword>
<dbReference type="Proteomes" id="UP001139384">
    <property type="component" value="Unassembled WGS sequence"/>
</dbReference>
<dbReference type="PIRSF" id="PIRSF006324">
    <property type="entry name" value="LeuE"/>
    <property type="match status" value="1"/>
</dbReference>
<feature type="transmembrane region" description="Helical" evidence="6">
    <location>
        <begin position="43"/>
        <end position="65"/>
    </location>
</feature>